<evidence type="ECO:0000256" key="3">
    <source>
        <dbReference type="ARBA" id="ARBA00004555"/>
    </source>
</evidence>
<evidence type="ECO:0000256" key="14">
    <source>
        <dbReference type="ARBA" id="ARBA00022833"/>
    </source>
</evidence>
<keyword evidence="12" id="KW-0378">Hydrolase</keyword>
<evidence type="ECO:0000256" key="6">
    <source>
        <dbReference type="ARBA" id="ARBA00014116"/>
    </source>
</evidence>
<evidence type="ECO:0000256" key="10">
    <source>
        <dbReference type="ARBA" id="ARBA00022723"/>
    </source>
</evidence>
<evidence type="ECO:0000256" key="5">
    <source>
        <dbReference type="ARBA" id="ARBA00010918"/>
    </source>
</evidence>
<keyword evidence="13" id="KW-0256">Endoplasmic reticulum</keyword>
<dbReference type="GO" id="GO:0046872">
    <property type="term" value="F:metal ion binding"/>
    <property type="evidence" value="ECO:0007669"/>
    <property type="project" value="UniProtKB-KW"/>
</dbReference>
<evidence type="ECO:0000256" key="4">
    <source>
        <dbReference type="ARBA" id="ARBA00004613"/>
    </source>
</evidence>
<protein>
    <recommendedName>
        <fullName evidence="6">Carboxypeptidase Q</fullName>
    </recommendedName>
    <alternativeName>
        <fullName evidence="21">Plasma glutamate carboxypeptidase</fullName>
    </alternativeName>
</protein>
<keyword evidence="19" id="KW-0458">Lysosome</keyword>
<evidence type="ECO:0000256" key="12">
    <source>
        <dbReference type="ARBA" id="ARBA00022801"/>
    </source>
</evidence>
<dbReference type="EMBL" id="OB793729">
    <property type="protein sequence ID" value="CAD7428396.1"/>
    <property type="molecule type" value="Genomic_DNA"/>
</dbReference>
<evidence type="ECO:0000256" key="8">
    <source>
        <dbReference type="ARBA" id="ARBA00022645"/>
    </source>
</evidence>
<keyword evidence="10" id="KW-0479">Metal-binding</keyword>
<dbReference type="PANTHER" id="PTHR12053:SF3">
    <property type="entry name" value="CARBOXYPEPTIDASE Q"/>
    <property type="match status" value="1"/>
</dbReference>
<evidence type="ECO:0000256" key="17">
    <source>
        <dbReference type="ARBA" id="ARBA00023145"/>
    </source>
</evidence>
<keyword evidence="11" id="KW-0732">Signal</keyword>
<dbReference type="Gene3D" id="3.40.630.10">
    <property type="entry name" value="Zn peptidases"/>
    <property type="match status" value="1"/>
</dbReference>
<keyword evidence="17" id="KW-0865">Zymogen</keyword>
<comment type="subunit">
    <text evidence="20">Homodimer. The monomeric form is inactive while the homodimer is active.</text>
</comment>
<proteinExistence type="inferred from homology"/>
<evidence type="ECO:0000313" key="24">
    <source>
        <dbReference type="EMBL" id="CAD7428396.1"/>
    </source>
</evidence>
<dbReference type="InterPro" id="IPR007484">
    <property type="entry name" value="Peptidase_M28"/>
</dbReference>
<dbReference type="AlphaFoldDB" id="A0A7R9HMJ7"/>
<dbReference type="GO" id="GO:0070573">
    <property type="term" value="F:metallodipeptidase activity"/>
    <property type="evidence" value="ECO:0007669"/>
    <property type="project" value="InterPro"/>
</dbReference>
<evidence type="ECO:0000259" key="23">
    <source>
        <dbReference type="Pfam" id="PF04389"/>
    </source>
</evidence>
<dbReference type="GO" id="GO:0005764">
    <property type="term" value="C:lysosome"/>
    <property type="evidence" value="ECO:0007669"/>
    <property type="project" value="UniProtKB-SubCell"/>
</dbReference>
<evidence type="ECO:0000256" key="22">
    <source>
        <dbReference type="SAM" id="MobiDB-lite"/>
    </source>
</evidence>
<sequence>MIALFDQQCNTLNTAGPTRQHSELQTKRSQGLPPGGASIGGTREKVPQVAMFTGEEFGTLGSNQYYRDHAAELRDFVFALESDEGVFSPRGLGFTGSERAQCILRHMLQEVCLPSDTIRVILSLLLCRLMTPLNATALEVPMLGGPDLDILVAQGVPSACLLTRNQQYFTVHHTSADSIAVLDTAELDQAAAFWAVLAFVLGDLSFEVPRDITARVEPGMSRL</sequence>
<evidence type="ECO:0000256" key="2">
    <source>
        <dbReference type="ARBA" id="ARBA00004371"/>
    </source>
</evidence>
<dbReference type="SUPFAM" id="SSF53187">
    <property type="entry name" value="Zn-dependent exopeptidases"/>
    <property type="match status" value="1"/>
</dbReference>
<organism evidence="24">
    <name type="scientific">Timema monikensis</name>
    <dbReference type="NCBI Taxonomy" id="170555"/>
    <lineage>
        <taxon>Eukaryota</taxon>
        <taxon>Metazoa</taxon>
        <taxon>Ecdysozoa</taxon>
        <taxon>Arthropoda</taxon>
        <taxon>Hexapoda</taxon>
        <taxon>Insecta</taxon>
        <taxon>Pterygota</taxon>
        <taxon>Neoptera</taxon>
        <taxon>Polyneoptera</taxon>
        <taxon>Phasmatodea</taxon>
        <taxon>Timematodea</taxon>
        <taxon>Timematoidea</taxon>
        <taxon>Timematidae</taxon>
        <taxon>Timema</taxon>
    </lineage>
</organism>
<keyword evidence="7" id="KW-0964">Secreted</keyword>
<evidence type="ECO:0000256" key="13">
    <source>
        <dbReference type="ARBA" id="ARBA00022824"/>
    </source>
</evidence>
<reference evidence="24" key="1">
    <citation type="submission" date="2020-11" db="EMBL/GenBank/DDBJ databases">
        <authorList>
            <person name="Tran Van P."/>
        </authorList>
    </citation>
    <scope>NUCLEOTIDE SEQUENCE</scope>
</reference>
<comment type="subcellular location">
    <subcellularLocation>
        <location evidence="1">Endoplasmic reticulum</location>
    </subcellularLocation>
    <subcellularLocation>
        <location evidence="3">Golgi apparatus</location>
    </subcellularLocation>
    <subcellularLocation>
        <location evidence="2">Lysosome</location>
    </subcellularLocation>
    <subcellularLocation>
        <location evidence="4">Secreted</location>
    </subcellularLocation>
</comment>
<dbReference type="GO" id="GO:0005783">
    <property type="term" value="C:endoplasmic reticulum"/>
    <property type="evidence" value="ECO:0007669"/>
    <property type="project" value="UniProtKB-SubCell"/>
</dbReference>
<dbReference type="GO" id="GO:0004180">
    <property type="term" value="F:carboxypeptidase activity"/>
    <property type="evidence" value="ECO:0007669"/>
    <property type="project" value="UniProtKB-KW"/>
</dbReference>
<dbReference type="PANTHER" id="PTHR12053">
    <property type="entry name" value="PROTEASE FAMILY M28 PLASMA GLUTAMATE CARBOXYPEPTIDASE-RELATED"/>
    <property type="match status" value="1"/>
</dbReference>
<keyword evidence="14" id="KW-0862">Zinc</keyword>
<evidence type="ECO:0000256" key="9">
    <source>
        <dbReference type="ARBA" id="ARBA00022670"/>
    </source>
</evidence>
<name>A0A7R9HMJ7_9NEOP</name>
<gene>
    <name evidence="24" type="ORF">TMSB3V08_LOCUS5206</name>
</gene>
<dbReference type="GO" id="GO:0006508">
    <property type="term" value="P:proteolysis"/>
    <property type="evidence" value="ECO:0007669"/>
    <property type="project" value="UniProtKB-KW"/>
</dbReference>
<keyword evidence="18" id="KW-0325">Glycoprotein</keyword>
<evidence type="ECO:0000256" key="1">
    <source>
        <dbReference type="ARBA" id="ARBA00004240"/>
    </source>
</evidence>
<evidence type="ECO:0000256" key="21">
    <source>
        <dbReference type="ARBA" id="ARBA00033328"/>
    </source>
</evidence>
<evidence type="ECO:0000256" key="19">
    <source>
        <dbReference type="ARBA" id="ARBA00023228"/>
    </source>
</evidence>
<evidence type="ECO:0000256" key="18">
    <source>
        <dbReference type="ARBA" id="ARBA00023180"/>
    </source>
</evidence>
<evidence type="ECO:0000256" key="15">
    <source>
        <dbReference type="ARBA" id="ARBA00023034"/>
    </source>
</evidence>
<dbReference type="GO" id="GO:0043171">
    <property type="term" value="P:peptide catabolic process"/>
    <property type="evidence" value="ECO:0007669"/>
    <property type="project" value="TreeGrafter"/>
</dbReference>
<keyword evidence="16" id="KW-0482">Metalloprotease</keyword>
<dbReference type="InterPro" id="IPR039866">
    <property type="entry name" value="CPQ"/>
</dbReference>
<comment type="similarity">
    <text evidence="5">Belongs to the peptidase M28 family.</text>
</comment>
<dbReference type="Pfam" id="PF04389">
    <property type="entry name" value="Peptidase_M28"/>
    <property type="match status" value="1"/>
</dbReference>
<accession>A0A7R9HMJ7</accession>
<dbReference type="GO" id="GO:0005794">
    <property type="term" value="C:Golgi apparatus"/>
    <property type="evidence" value="ECO:0007669"/>
    <property type="project" value="UniProtKB-SubCell"/>
</dbReference>
<evidence type="ECO:0000256" key="16">
    <source>
        <dbReference type="ARBA" id="ARBA00023049"/>
    </source>
</evidence>
<feature type="region of interest" description="Disordered" evidence="22">
    <location>
        <begin position="13"/>
        <end position="42"/>
    </location>
</feature>
<evidence type="ECO:0000256" key="20">
    <source>
        <dbReference type="ARBA" id="ARBA00025833"/>
    </source>
</evidence>
<keyword evidence="8" id="KW-0121">Carboxypeptidase</keyword>
<keyword evidence="9" id="KW-0645">Protease</keyword>
<keyword evidence="15" id="KW-0333">Golgi apparatus</keyword>
<dbReference type="GO" id="GO:0005615">
    <property type="term" value="C:extracellular space"/>
    <property type="evidence" value="ECO:0007669"/>
    <property type="project" value="TreeGrafter"/>
</dbReference>
<evidence type="ECO:0000256" key="11">
    <source>
        <dbReference type="ARBA" id="ARBA00022729"/>
    </source>
</evidence>
<feature type="domain" description="Peptidase M28" evidence="23">
    <location>
        <begin position="49"/>
        <end position="195"/>
    </location>
</feature>
<evidence type="ECO:0000256" key="7">
    <source>
        <dbReference type="ARBA" id="ARBA00022525"/>
    </source>
</evidence>